<protein>
    <submittedName>
        <fullName evidence="2">Uncharacterized protein</fullName>
    </submittedName>
</protein>
<organism evidence="2">
    <name type="scientific">marine metagenome</name>
    <dbReference type="NCBI Taxonomy" id="408172"/>
    <lineage>
        <taxon>unclassified sequences</taxon>
        <taxon>metagenomes</taxon>
        <taxon>ecological metagenomes</taxon>
    </lineage>
</organism>
<feature type="transmembrane region" description="Helical" evidence="1">
    <location>
        <begin position="21"/>
        <end position="37"/>
    </location>
</feature>
<reference evidence="2" key="1">
    <citation type="submission" date="2018-05" db="EMBL/GenBank/DDBJ databases">
        <authorList>
            <person name="Lanie J.A."/>
            <person name="Ng W.-L."/>
            <person name="Kazmierczak K.M."/>
            <person name="Andrzejewski T.M."/>
            <person name="Davidsen T.M."/>
            <person name="Wayne K.J."/>
            <person name="Tettelin H."/>
            <person name="Glass J.I."/>
            <person name="Rusch D."/>
            <person name="Podicherti R."/>
            <person name="Tsui H.-C.T."/>
            <person name="Winkler M.E."/>
        </authorList>
    </citation>
    <scope>NUCLEOTIDE SEQUENCE</scope>
</reference>
<keyword evidence="1" id="KW-0812">Transmembrane</keyword>
<dbReference type="AlphaFoldDB" id="A0A383BJR1"/>
<feature type="non-terminal residue" evidence="2">
    <location>
        <position position="38"/>
    </location>
</feature>
<gene>
    <name evidence="2" type="ORF">METZ01_LOCUS473280</name>
</gene>
<dbReference type="EMBL" id="UINC01201197">
    <property type="protein sequence ID" value="SVE20426.1"/>
    <property type="molecule type" value="Genomic_DNA"/>
</dbReference>
<proteinExistence type="predicted"/>
<keyword evidence="1" id="KW-0472">Membrane</keyword>
<evidence type="ECO:0000256" key="1">
    <source>
        <dbReference type="SAM" id="Phobius"/>
    </source>
</evidence>
<sequence length="38" mass="4452">MRKHTKRNARKQKEFIQTLSFFGIAIASIVGLISYLWV</sequence>
<evidence type="ECO:0000313" key="2">
    <source>
        <dbReference type="EMBL" id="SVE20426.1"/>
    </source>
</evidence>
<keyword evidence="1" id="KW-1133">Transmembrane helix</keyword>
<accession>A0A383BJR1</accession>
<name>A0A383BJR1_9ZZZZ</name>